<feature type="active site" evidence="3">
    <location>
        <position position="255"/>
    </location>
</feature>
<comment type="caution">
    <text evidence="5">The sequence shown here is derived from an EMBL/GenBank/DDBJ whole genome shotgun (WGS) entry which is preliminary data.</text>
</comment>
<organism evidence="5 6">
    <name type="scientific">Coemansia erecta</name>
    <dbReference type="NCBI Taxonomy" id="147472"/>
    <lineage>
        <taxon>Eukaryota</taxon>
        <taxon>Fungi</taxon>
        <taxon>Fungi incertae sedis</taxon>
        <taxon>Zoopagomycota</taxon>
        <taxon>Kickxellomycotina</taxon>
        <taxon>Kickxellomycetes</taxon>
        <taxon>Kickxellales</taxon>
        <taxon>Kickxellaceae</taxon>
        <taxon>Coemansia</taxon>
    </lineage>
</organism>
<dbReference type="InterPro" id="IPR029058">
    <property type="entry name" value="AB_hydrolase_fold"/>
</dbReference>
<reference evidence="5" key="1">
    <citation type="submission" date="2022-07" db="EMBL/GenBank/DDBJ databases">
        <title>Phylogenomic reconstructions and comparative analyses of Kickxellomycotina fungi.</title>
        <authorList>
            <person name="Reynolds N.K."/>
            <person name="Stajich J.E."/>
            <person name="Barry K."/>
            <person name="Grigoriev I.V."/>
            <person name="Crous P."/>
            <person name="Smith M.E."/>
        </authorList>
    </citation>
    <scope>NUCLEOTIDE SEQUENCE</scope>
    <source>
        <strain evidence="5">NBRC 32514</strain>
    </source>
</reference>
<accession>A0A9W7Y4T8</accession>
<dbReference type="OrthoDB" id="408631at2759"/>
<sequence length="416" mass="46648">MSKTGYITLPLRLKTSDTILGRLHNITFITTSVLTTLYKYYVHGPESPKWTLRFHVIKNILHRYLSESLPHTTPNSLTEQIDFSFIAKYIELNNLPSRALTVDAGRNSEFNIDASSLCMPYKLDKYGVSGDKLNALAEADRCANRKISCQVVVGASLYKCACSGERLLGFRPLSSDERVVLHFHGGAYCVGERSLTHLYVYAEMSQATGLRVFSPNYRLAPAHCFPCQLHDCFLAYRHMLALGFQPGNITLAGDSAGGALAVALLFILREMELPMPRNLLLVSPWVDSTCSGASWVSNQGKDYLPGLTLEDPFHPTRMFYQAGRMFDEQMLQELKCPLVSPVFGSFEGLPPMLVQMGQDELLRDDISEFVQKVKQQGGSPAILESYADMPHAFILLHFTESAQRAFENMRKFLDLH</sequence>
<dbReference type="PROSITE" id="PS01174">
    <property type="entry name" value="LIPASE_GDXG_SER"/>
    <property type="match status" value="1"/>
</dbReference>
<dbReference type="Proteomes" id="UP001149813">
    <property type="component" value="Unassembled WGS sequence"/>
</dbReference>
<dbReference type="GO" id="GO:0016787">
    <property type="term" value="F:hydrolase activity"/>
    <property type="evidence" value="ECO:0007669"/>
    <property type="project" value="UniProtKB-KW"/>
</dbReference>
<keyword evidence="2" id="KW-0378">Hydrolase</keyword>
<dbReference type="PANTHER" id="PTHR48081">
    <property type="entry name" value="AB HYDROLASE SUPERFAMILY PROTEIN C4A8.06C"/>
    <property type="match status" value="1"/>
</dbReference>
<proteinExistence type="inferred from homology"/>
<dbReference type="Pfam" id="PF07859">
    <property type="entry name" value="Abhydrolase_3"/>
    <property type="match status" value="1"/>
</dbReference>
<name>A0A9W7Y4T8_9FUNG</name>
<evidence type="ECO:0000256" key="1">
    <source>
        <dbReference type="ARBA" id="ARBA00010515"/>
    </source>
</evidence>
<dbReference type="InterPro" id="IPR033140">
    <property type="entry name" value="Lipase_GDXG_put_SER_AS"/>
</dbReference>
<evidence type="ECO:0000259" key="4">
    <source>
        <dbReference type="Pfam" id="PF07859"/>
    </source>
</evidence>
<evidence type="ECO:0000313" key="6">
    <source>
        <dbReference type="Proteomes" id="UP001149813"/>
    </source>
</evidence>
<dbReference type="InterPro" id="IPR013094">
    <property type="entry name" value="AB_hydrolase_3"/>
</dbReference>
<evidence type="ECO:0000256" key="2">
    <source>
        <dbReference type="ARBA" id="ARBA00022801"/>
    </source>
</evidence>
<dbReference type="InterPro" id="IPR050300">
    <property type="entry name" value="GDXG_lipolytic_enzyme"/>
</dbReference>
<dbReference type="Gene3D" id="3.40.50.1820">
    <property type="entry name" value="alpha/beta hydrolase"/>
    <property type="match status" value="1"/>
</dbReference>
<dbReference type="SUPFAM" id="SSF53474">
    <property type="entry name" value="alpha/beta-Hydrolases"/>
    <property type="match status" value="1"/>
</dbReference>
<gene>
    <name evidence="5" type="ORF">LPJ53_001735</name>
</gene>
<feature type="domain" description="Alpha/beta hydrolase fold-3" evidence="4">
    <location>
        <begin position="180"/>
        <end position="394"/>
    </location>
</feature>
<keyword evidence="6" id="KW-1185">Reference proteome</keyword>
<dbReference type="AlphaFoldDB" id="A0A9W7Y4T8"/>
<dbReference type="PANTHER" id="PTHR48081:SF8">
    <property type="entry name" value="ALPHA_BETA HYDROLASE FOLD-3 DOMAIN-CONTAINING PROTEIN-RELATED"/>
    <property type="match status" value="1"/>
</dbReference>
<evidence type="ECO:0000313" key="5">
    <source>
        <dbReference type="EMBL" id="KAJ1723979.1"/>
    </source>
</evidence>
<dbReference type="EMBL" id="JANBOJ010000046">
    <property type="protein sequence ID" value="KAJ1723979.1"/>
    <property type="molecule type" value="Genomic_DNA"/>
</dbReference>
<evidence type="ECO:0000256" key="3">
    <source>
        <dbReference type="PROSITE-ProRule" id="PRU10038"/>
    </source>
</evidence>
<protein>
    <recommendedName>
        <fullName evidence="4">Alpha/beta hydrolase fold-3 domain-containing protein</fullName>
    </recommendedName>
</protein>
<comment type="similarity">
    <text evidence="1">Belongs to the 'GDXG' lipolytic enzyme family.</text>
</comment>